<keyword evidence="3" id="KW-1185">Reference proteome</keyword>
<dbReference type="AlphaFoldDB" id="A0A8J8T402"/>
<keyword evidence="1" id="KW-0472">Membrane</keyword>
<evidence type="ECO:0000313" key="3">
    <source>
        <dbReference type="Proteomes" id="UP000785679"/>
    </source>
</evidence>
<evidence type="ECO:0000313" key="2">
    <source>
        <dbReference type="EMBL" id="TNV80691.1"/>
    </source>
</evidence>
<proteinExistence type="predicted"/>
<sequence length="581" mass="66768">MSSQGVILLYAYEFIGQTVLERGNTVYNNRAVSPFKESTEKKLLFPQQRIEQKPPLYGMMHQKSISEIGPQLLRTSQLKHDRVSSYDYKRQRQSGQPIYRKLRDAHLELQSFRAKLAKIEFLSFIEAAISLLSFLIFASLLYHKFFKPLPLLTLTFLALVLVLHWFTTSLLMQHHHTIASFITIWRDIMKNPSKVLQPALLRILSHTLFYTLTLSLSTTQAIIISALDTSIDIGGRFLQVDNQQKLFTPSYISVAYRCIRYTFPLSTSIVLHTLVLYAGQEGLDQLVWVSLQITIAKFVLFYTDTLIIEDIALNQEAKRFSLLHVGSLSLGLLKKAKIESDRHLAIIVVNTLIDKLKASKDDIQQARKRELEAMVAVIEELTQGNSEAVKALAARCKAKDFEEKERSKAFQPMQFSLEATHQQRINAKEPTLVEQLYLKLDNYNLFVRSFNECLFQSLLSSRLCELTRLMIEHFYAKDFQIESPEDFNPSSLYNLTATLAQTYSELQQSIAYFKEPSPRLFHSQNKVISHIFYTYYSGLQRIFTLGVPIIDNRLGSGEQLMQNKGNRKALGIVKCFEKGYL</sequence>
<keyword evidence="1" id="KW-0812">Transmembrane</keyword>
<accession>A0A8J8T402</accession>
<feature type="transmembrane region" description="Helical" evidence="1">
    <location>
        <begin position="148"/>
        <end position="166"/>
    </location>
</feature>
<evidence type="ECO:0000256" key="1">
    <source>
        <dbReference type="SAM" id="Phobius"/>
    </source>
</evidence>
<gene>
    <name evidence="2" type="ORF">FGO68_gene12142</name>
</gene>
<dbReference type="EMBL" id="RRYP01007169">
    <property type="protein sequence ID" value="TNV80691.1"/>
    <property type="molecule type" value="Genomic_DNA"/>
</dbReference>
<name>A0A8J8T402_HALGN</name>
<dbReference type="Proteomes" id="UP000785679">
    <property type="component" value="Unassembled WGS sequence"/>
</dbReference>
<reference evidence="2" key="1">
    <citation type="submission" date="2019-06" db="EMBL/GenBank/DDBJ databases">
        <authorList>
            <person name="Zheng W."/>
        </authorList>
    </citation>
    <scope>NUCLEOTIDE SEQUENCE</scope>
    <source>
        <strain evidence="2">QDHG01</strain>
    </source>
</reference>
<feature type="transmembrane region" description="Helical" evidence="1">
    <location>
        <begin position="121"/>
        <end position="142"/>
    </location>
</feature>
<protein>
    <submittedName>
        <fullName evidence="2">Uncharacterized protein</fullName>
    </submittedName>
</protein>
<comment type="caution">
    <text evidence="2">The sequence shown here is derived from an EMBL/GenBank/DDBJ whole genome shotgun (WGS) entry which is preliminary data.</text>
</comment>
<keyword evidence="1" id="KW-1133">Transmembrane helix</keyword>
<organism evidence="2 3">
    <name type="scientific">Halteria grandinella</name>
    <dbReference type="NCBI Taxonomy" id="5974"/>
    <lineage>
        <taxon>Eukaryota</taxon>
        <taxon>Sar</taxon>
        <taxon>Alveolata</taxon>
        <taxon>Ciliophora</taxon>
        <taxon>Intramacronucleata</taxon>
        <taxon>Spirotrichea</taxon>
        <taxon>Stichotrichia</taxon>
        <taxon>Sporadotrichida</taxon>
        <taxon>Halteriidae</taxon>
        <taxon>Halteria</taxon>
    </lineage>
</organism>